<evidence type="ECO:0000256" key="3">
    <source>
        <dbReference type="ARBA" id="ARBA00023136"/>
    </source>
</evidence>
<protein>
    <submittedName>
        <fullName evidence="4">SdiA-regulated domain-containing protein</fullName>
    </submittedName>
</protein>
<dbReference type="EMBL" id="JAEILH010000045">
    <property type="protein sequence ID" value="MBI6626962.1"/>
    <property type="molecule type" value="Genomic_DNA"/>
</dbReference>
<dbReference type="SUPFAM" id="SSF50956">
    <property type="entry name" value="Thermostable phytase (3-phytase)"/>
    <property type="match status" value="1"/>
</dbReference>
<dbReference type="CDD" id="cd09971">
    <property type="entry name" value="SdiA-regulated"/>
    <property type="match status" value="1"/>
</dbReference>
<gene>
    <name evidence="4" type="ORF">YA0853_25410</name>
</gene>
<dbReference type="GO" id="GO:0005886">
    <property type="term" value="C:plasma membrane"/>
    <property type="evidence" value="ECO:0007669"/>
    <property type="project" value="UniProtKB-SubCell"/>
</dbReference>
<organism evidence="4 5">
    <name type="scientific">Pseudomonas rhodesiae</name>
    <dbReference type="NCBI Taxonomy" id="76760"/>
    <lineage>
        <taxon>Bacteria</taxon>
        <taxon>Pseudomonadati</taxon>
        <taxon>Pseudomonadota</taxon>
        <taxon>Gammaproteobacteria</taxon>
        <taxon>Pseudomonadales</taxon>
        <taxon>Pseudomonadaceae</taxon>
        <taxon>Pseudomonas</taxon>
    </lineage>
</organism>
<dbReference type="AlphaFoldDB" id="A0A8I1E8L5"/>
<proteinExistence type="predicted"/>
<evidence type="ECO:0000256" key="2">
    <source>
        <dbReference type="ARBA" id="ARBA00022475"/>
    </source>
</evidence>
<dbReference type="Proteomes" id="UP000645865">
    <property type="component" value="Unassembled WGS sequence"/>
</dbReference>
<evidence type="ECO:0000313" key="4">
    <source>
        <dbReference type="EMBL" id="MBI6626962.1"/>
    </source>
</evidence>
<comment type="subcellular location">
    <subcellularLocation>
        <location evidence="1">Cell membrane</location>
    </subcellularLocation>
</comment>
<dbReference type="RefSeq" id="WP_198712558.1">
    <property type="nucleotide sequence ID" value="NZ_JAEILH010000045.1"/>
</dbReference>
<keyword evidence="2" id="KW-1003">Cell membrane</keyword>
<reference evidence="4" key="1">
    <citation type="submission" date="2020-12" db="EMBL/GenBank/DDBJ databases">
        <title>Comparative genomic insights into the epidemiology and virulence of plant pathogenic Pseudomonads from Turkey.</title>
        <authorList>
            <person name="Dillon M."/>
            <person name="Ruiz-Bedoya T."/>
            <person name="Bendalovic-Torma C."/>
            <person name="Guttman K.M."/>
            <person name="Kwak H."/>
            <person name="Middleton M.A."/>
            <person name="Wang P.W."/>
            <person name="Horuz S."/>
            <person name="Aysan Y."/>
            <person name="Guttman D.S."/>
        </authorList>
    </citation>
    <scope>NUCLEOTIDE SEQUENCE</scope>
    <source>
        <strain evidence="4">S5_IA_3a</strain>
    </source>
</reference>
<dbReference type="Pfam" id="PF06977">
    <property type="entry name" value="SdiA-regulated"/>
    <property type="match status" value="1"/>
</dbReference>
<name>A0A8I1E8L5_9PSED</name>
<sequence length="302" mass="34157">MRRLARPKPILLMIALVIVISAVAVAQYFRLFERAWFNWQAWRQPTNEQSIGLADYRVVLEAQVIEGLDDDVSALTYDPIRKSLFTVTNKNAELIELSLEGKILRRIPLIGFGDAEAVEFISENIYVISDERQQRLIKVHVDDDTEFLDAADAEQMTLGVHVGGNKGFEGLAYDSVGKRLFVAKERDPMLIYEVHGFPHFKPEKTYSVHVINNPKRDAGLFVRDPSSLQYDERSGHLLALSDESFLVLELDIDGRPLSSLSLLNGRHGLKKRVPQAEGIAMDDDGALYLVSEPNLFYVFKKP</sequence>
<evidence type="ECO:0000256" key="1">
    <source>
        <dbReference type="ARBA" id="ARBA00004236"/>
    </source>
</evidence>
<evidence type="ECO:0000313" key="5">
    <source>
        <dbReference type="Proteomes" id="UP000645865"/>
    </source>
</evidence>
<comment type="caution">
    <text evidence="4">The sequence shown here is derived from an EMBL/GenBank/DDBJ whole genome shotgun (WGS) entry which is preliminary data.</text>
</comment>
<keyword evidence="3" id="KW-0472">Membrane</keyword>
<dbReference type="InterPro" id="IPR009722">
    <property type="entry name" value="YjiK/CarP"/>
</dbReference>
<accession>A0A8I1E8L5</accession>